<dbReference type="Proteomes" id="UP000577707">
    <property type="component" value="Unassembled WGS sequence"/>
</dbReference>
<reference evidence="3 4" key="1">
    <citation type="submission" date="2020-08" db="EMBL/GenBank/DDBJ databases">
        <title>Genomic Encyclopedia of Type Strains, Phase III (KMG-III): the genomes of soil and plant-associated and newly described type strains.</title>
        <authorList>
            <person name="Whitman W."/>
        </authorList>
    </citation>
    <scope>NUCLEOTIDE SEQUENCE [LARGE SCALE GENOMIC DNA]</scope>
    <source>
        <strain evidence="3 4">CECT 3302</strain>
    </source>
</reference>
<feature type="region of interest" description="Disordered" evidence="1">
    <location>
        <begin position="83"/>
        <end position="111"/>
    </location>
</feature>
<comment type="caution">
    <text evidence="3">The sequence shown here is derived from an EMBL/GenBank/DDBJ whole genome shotgun (WGS) entry which is preliminary data.</text>
</comment>
<evidence type="ECO:0000313" key="4">
    <source>
        <dbReference type="Proteomes" id="UP000577707"/>
    </source>
</evidence>
<keyword evidence="2" id="KW-0472">Membrane</keyword>
<feature type="transmembrane region" description="Helical" evidence="2">
    <location>
        <begin position="171"/>
        <end position="192"/>
    </location>
</feature>
<accession>A0A7W5F9L2</accession>
<dbReference type="AlphaFoldDB" id="A0A7W5F9L2"/>
<evidence type="ECO:0000256" key="1">
    <source>
        <dbReference type="SAM" id="MobiDB-lite"/>
    </source>
</evidence>
<proteinExistence type="predicted"/>
<name>A0A7W5F9L2_9ACTN</name>
<keyword evidence="2" id="KW-1133">Transmembrane helix</keyword>
<evidence type="ECO:0000313" key="3">
    <source>
        <dbReference type="EMBL" id="MBB3090429.1"/>
    </source>
</evidence>
<keyword evidence="2" id="KW-0812">Transmembrane</keyword>
<feature type="transmembrane region" description="Helical" evidence="2">
    <location>
        <begin position="55"/>
        <end position="78"/>
    </location>
</feature>
<evidence type="ECO:0000256" key="2">
    <source>
        <dbReference type="SAM" id="Phobius"/>
    </source>
</evidence>
<sequence>MAQVGTTSETESSDGVWGTLGWSYPGLGLGALIGAAFAGPSAIGVWAPWEQLGRMTFGFSAALAIGGGALALCIGWVVESRKRPAQSPEASDTTASAGDGVGERTPAADQAAEAVDPTAALLGRLSSTRIVLWVISGGLCVAMGMLGEVSRSRTNRLPVGTKTGDAVSAEIWTAAMIAVALAVAGLVILCLVEDRVRGSQRDWLRAQLREPMPPAKRARQFYRSRSTPHASRACALLAAPLIAAGLAVLVVGSVDLGGAFAGSTATYAGLRMWGIVAVLMGLLLVALGVRRATRWHRENSELRAELVERWPLKPASRPAEAAG</sequence>
<feature type="transmembrane region" description="Helical" evidence="2">
    <location>
        <begin position="130"/>
        <end position="151"/>
    </location>
</feature>
<feature type="transmembrane region" description="Helical" evidence="2">
    <location>
        <begin position="272"/>
        <end position="289"/>
    </location>
</feature>
<organism evidence="3 4">
    <name type="scientific">Nocardioides albus</name>
    <dbReference type="NCBI Taxonomy" id="1841"/>
    <lineage>
        <taxon>Bacteria</taxon>
        <taxon>Bacillati</taxon>
        <taxon>Actinomycetota</taxon>
        <taxon>Actinomycetes</taxon>
        <taxon>Propionibacteriales</taxon>
        <taxon>Nocardioidaceae</taxon>
        <taxon>Nocardioides</taxon>
    </lineage>
</organism>
<dbReference type="EMBL" id="JACHXG010000007">
    <property type="protein sequence ID" value="MBB3090429.1"/>
    <property type="molecule type" value="Genomic_DNA"/>
</dbReference>
<dbReference type="RefSeq" id="WP_183547200.1">
    <property type="nucleotide sequence ID" value="NZ_BMQT01000005.1"/>
</dbReference>
<feature type="transmembrane region" description="Helical" evidence="2">
    <location>
        <begin position="233"/>
        <end position="252"/>
    </location>
</feature>
<keyword evidence="4" id="KW-1185">Reference proteome</keyword>
<gene>
    <name evidence="3" type="ORF">FHS12_003387</name>
</gene>
<protein>
    <submittedName>
        <fullName evidence="3">Putative lipid-binding transport protein (Tim44 family)</fullName>
    </submittedName>
</protein>
<feature type="transmembrane region" description="Helical" evidence="2">
    <location>
        <begin position="27"/>
        <end position="49"/>
    </location>
</feature>